<feature type="compositionally biased region" description="Basic residues" evidence="1">
    <location>
        <begin position="30"/>
        <end position="39"/>
    </location>
</feature>
<dbReference type="GO" id="GO:0005737">
    <property type="term" value="C:cytoplasm"/>
    <property type="evidence" value="ECO:0007669"/>
    <property type="project" value="TreeGrafter"/>
</dbReference>
<dbReference type="InterPro" id="IPR028278">
    <property type="entry name" value="MRI"/>
</dbReference>
<dbReference type="PANTHER" id="PTHR14566:SF0">
    <property type="entry name" value="CELL CYCLE REGULATOR OF NON-HOMOLOGOUS END JOINING"/>
    <property type="match status" value="1"/>
</dbReference>
<evidence type="ECO:0000256" key="1">
    <source>
        <dbReference type="SAM" id="MobiDB-lite"/>
    </source>
</evidence>
<accession>A0AAV7SQW9</accession>
<comment type="caution">
    <text evidence="2">The sequence shown here is derived from an EMBL/GenBank/DDBJ whole genome shotgun (WGS) entry which is preliminary data.</text>
</comment>
<dbReference type="Proteomes" id="UP001066276">
    <property type="component" value="Chromosome 4_2"/>
</dbReference>
<sequence>MELPESKAKKRMLPTWMNETKTDGKECRSKRVKKKKKPLLRSPKKQVVYCMNEAELVEVALEVLNRVVNTWLTKNVQRDKHLTL</sequence>
<keyword evidence="3" id="KW-1185">Reference proteome</keyword>
<evidence type="ECO:0000313" key="3">
    <source>
        <dbReference type="Proteomes" id="UP001066276"/>
    </source>
</evidence>
<dbReference type="GO" id="GO:2001033">
    <property type="term" value="P:negative regulation of double-strand break repair via nonhomologous end joining"/>
    <property type="evidence" value="ECO:0007669"/>
    <property type="project" value="InterPro"/>
</dbReference>
<reference evidence="2" key="1">
    <citation type="journal article" date="2022" name="bioRxiv">
        <title>Sequencing and chromosome-scale assembly of the giantPleurodeles waltlgenome.</title>
        <authorList>
            <person name="Brown T."/>
            <person name="Elewa A."/>
            <person name="Iarovenko S."/>
            <person name="Subramanian E."/>
            <person name="Araus A.J."/>
            <person name="Petzold A."/>
            <person name="Susuki M."/>
            <person name="Suzuki K.-i.T."/>
            <person name="Hayashi T."/>
            <person name="Toyoda A."/>
            <person name="Oliveira C."/>
            <person name="Osipova E."/>
            <person name="Leigh N.D."/>
            <person name="Simon A."/>
            <person name="Yun M.H."/>
        </authorList>
    </citation>
    <scope>NUCLEOTIDE SEQUENCE</scope>
    <source>
        <strain evidence="2">20211129_DDA</strain>
        <tissue evidence="2">Liver</tissue>
    </source>
</reference>
<dbReference type="GO" id="GO:0005634">
    <property type="term" value="C:nucleus"/>
    <property type="evidence" value="ECO:0007669"/>
    <property type="project" value="TreeGrafter"/>
</dbReference>
<name>A0AAV7SQW9_PLEWA</name>
<dbReference type="AlphaFoldDB" id="A0AAV7SQW9"/>
<proteinExistence type="predicted"/>
<dbReference type="GO" id="GO:0006303">
    <property type="term" value="P:double-strand break repair via nonhomologous end joining"/>
    <property type="evidence" value="ECO:0007669"/>
    <property type="project" value="TreeGrafter"/>
</dbReference>
<organism evidence="2 3">
    <name type="scientific">Pleurodeles waltl</name>
    <name type="common">Iberian ribbed newt</name>
    <dbReference type="NCBI Taxonomy" id="8319"/>
    <lineage>
        <taxon>Eukaryota</taxon>
        <taxon>Metazoa</taxon>
        <taxon>Chordata</taxon>
        <taxon>Craniata</taxon>
        <taxon>Vertebrata</taxon>
        <taxon>Euteleostomi</taxon>
        <taxon>Amphibia</taxon>
        <taxon>Batrachia</taxon>
        <taxon>Caudata</taxon>
        <taxon>Salamandroidea</taxon>
        <taxon>Salamandridae</taxon>
        <taxon>Pleurodelinae</taxon>
        <taxon>Pleurodeles</taxon>
    </lineage>
</organism>
<protein>
    <submittedName>
        <fullName evidence="2">Uncharacterized protein</fullName>
    </submittedName>
</protein>
<feature type="compositionally biased region" description="Basic and acidic residues" evidence="1">
    <location>
        <begin position="20"/>
        <end position="29"/>
    </location>
</feature>
<dbReference type="EMBL" id="JANPWB010000008">
    <property type="protein sequence ID" value="KAJ1166473.1"/>
    <property type="molecule type" value="Genomic_DNA"/>
</dbReference>
<gene>
    <name evidence="2" type="ORF">NDU88_006873</name>
</gene>
<feature type="region of interest" description="Disordered" evidence="1">
    <location>
        <begin position="19"/>
        <end position="39"/>
    </location>
</feature>
<dbReference type="PANTHER" id="PTHR14566">
    <property type="entry name" value="CELL CYCLE REGULATOR OF NON-HOMOLOGOUS END JOINING"/>
    <property type="match status" value="1"/>
</dbReference>
<evidence type="ECO:0000313" key="2">
    <source>
        <dbReference type="EMBL" id="KAJ1166473.1"/>
    </source>
</evidence>